<name>A0ABY7FPE1_MYAAR</name>
<reference evidence="6" key="1">
    <citation type="submission" date="2022-11" db="EMBL/GenBank/DDBJ databases">
        <title>Centuries of genome instability and evolution in soft-shell clam transmissible cancer (bioRxiv).</title>
        <authorList>
            <person name="Hart S.F.M."/>
            <person name="Yonemitsu M.A."/>
            <person name="Giersch R.M."/>
            <person name="Beal B.F."/>
            <person name="Arriagada G."/>
            <person name="Davis B.W."/>
            <person name="Ostrander E.A."/>
            <person name="Goff S.P."/>
            <person name="Metzger M.J."/>
        </authorList>
    </citation>
    <scope>NUCLEOTIDE SEQUENCE</scope>
    <source>
        <strain evidence="6">MELC-2E11</strain>
        <tissue evidence="6">Siphon/mantle</tissue>
    </source>
</reference>
<keyword evidence="7" id="KW-1185">Reference proteome</keyword>
<proteinExistence type="predicted"/>
<dbReference type="PROSITE" id="PS51072">
    <property type="entry name" value="MHD"/>
    <property type="match status" value="1"/>
</dbReference>
<feature type="compositionally biased region" description="Polar residues" evidence="4">
    <location>
        <begin position="90"/>
        <end position="102"/>
    </location>
</feature>
<feature type="non-terminal residue" evidence="6">
    <location>
        <position position="386"/>
    </location>
</feature>
<keyword evidence="3" id="KW-0168">Coated pit</keyword>
<dbReference type="Proteomes" id="UP001164746">
    <property type="component" value="Chromosome 13"/>
</dbReference>
<gene>
    <name evidence="6" type="ORF">MAR_037747</name>
</gene>
<keyword evidence="2" id="KW-0254">Endocytosis</keyword>
<dbReference type="PANTHER" id="PTHR23065:SF15">
    <property type="entry name" value="AT02057P"/>
    <property type="match status" value="1"/>
</dbReference>
<feature type="compositionally biased region" description="Polar residues" evidence="4">
    <location>
        <begin position="52"/>
        <end position="64"/>
    </location>
</feature>
<dbReference type="InterPro" id="IPR028565">
    <property type="entry name" value="MHD"/>
</dbReference>
<keyword evidence="3" id="KW-0472">Membrane</keyword>
<dbReference type="InterPro" id="IPR018808">
    <property type="entry name" value="Muniscin_C"/>
</dbReference>
<sequence>MLGKECRLPCFGLFSLTLNLVNPENGDSKSWYDSSDSDSDQEANDLLNQSSSSEMGINSASQPVENGVVPPVPQRPPSRGAPLVPARPSGRNSPFSLNRVDSGSTVQWNTTSMPVGSSRGPSPLTIGMADTVPLAVAFTETVNAYFKGTDATKCSVKITGNLMMSFPAGVVRVFMDNPNPAPLSFRLKNFACLEQVMLNKELVTQNSSQAIDENPVYTFDMAALSDHLRHQGEVNKTASYFNIDILKYQIKVQPGVESTPLPVCVYWKCDEKVTDYRLDYRFNAPALTSGATLKNISVTVIVDGGVSSMQSLPEGVWNNETKRATWRLNDISEGSIRAKFNLEDGKSTPSTTALQFIAESATMSGVEFELVGTGYRISLSKKRCGA</sequence>
<organism evidence="6 7">
    <name type="scientific">Mya arenaria</name>
    <name type="common">Soft-shell clam</name>
    <dbReference type="NCBI Taxonomy" id="6604"/>
    <lineage>
        <taxon>Eukaryota</taxon>
        <taxon>Metazoa</taxon>
        <taxon>Spiralia</taxon>
        <taxon>Lophotrochozoa</taxon>
        <taxon>Mollusca</taxon>
        <taxon>Bivalvia</taxon>
        <taxon>Autobranchia</taxon>
        <taxon>Heteroconchia</taxon>
        <taxon>Euheterodonta</taxon>
        <taxon>Imparidentia</taxon>
        <taxon>Neoheterodontei</taxon>
        <taxon>Myida</taxon>
        <taxon>Myoidea</taxon>
        <taxon>Myidae</taxon>
        <taxon>Mya</taxon>
    </lineage>
</organism>
<feature type="region of interest" description="Disordered" evidence="4">
    <location>
        <begin position="28"/>
        <end position="47"/>
    </location>
</feature>
<feature type="region of interest" description="Disordered" evidence="4">
    <location>
        <begin position="52"/>
        <end position="102"/>
    </location>
</feature>
<protein>
    <submittedName>
        <fullName evidence="6">FCHO2-like protein</fullName>
    </submittedName>
</protein>
<accession>A0ABY7FPE1</accession>
<dbReference type="EMBL" id="CP111024">
    <property type="protein sequence ID" value="WAR24078.1"/>
    <property type="molecule type" value="Genomic_DNA"/>
</dbReference>
<evidence type="ECO:0000256" key="3">
    <source>
        <dbReference type="ARBA" id="ARBA00023176"/>
    </source>
</evidence>
<evidence type="ECO:0000313" key="6">
    <source>
        <dbReference type="EMBL" id="WAR24078.1"/>
    </source>
</evidence>
<evidence type="ECO:0000259" key="5">
    <source>
        <dbReference type="PROSITE" id="PS51072"/>
    </source>
</evidence>
<evidence type="ECO:0000256" key="1">
    <source>
        <dbReference type="ARBA" id="ARBA00004283"/>
    </source>
</evidence>
<evidence type="ECO:0000256" key="4">
    <source>
        <dbReference type="SAM" id="MobiDB-lite"/>
    </source>
</evidence>
<dbReference type="PANTHER" id="PTHR23065">
    <property type="entry name" value="PROLINE-SERINE-THREONINE PHOSPHATASE INTERACTING PROTEIN 1"/>
    <property type="match status" value="1"/>
</dbReference>
<feature type="domain" description="MHD" evidence="5">
    <location>
        <begin position="131"/>
        <end position="386"/>
    </location>
</feature>
<evidence type="ECO:0000313" key="7">
    <source>
        <dbReference type="Proteomes" id="UP001164746"/>
    </source>
</evidence>
<dbReference type="Pfam" id="PF10291">
    <property type="entry name" value="muHD"/>
    <property type="match status" value="1"/>
</dbReference>
<evidence type="ECO:0000256" key="2">
    <source>
        <dbReference type="ARBA" id="ARBA00022583"/>
    </source>
</evidence>
<comment type="subcellular location">
    <subcellularLocation>
        <location evidence="1">Membrane</location>
        <location evidence="1">Clathrin-coated pit</location>
        <topology evidence="1">Peripheral membrane protein</topology>
        <orientation evidence="1">Cytoplasmic side</orientation>
    </subcellularLocation>
</comment>